<evidence type="ECO:0000256" key="3">
    <source>
        <dbReference type="ARBA" id="ARBA00022691"/>
    </source>
</evidence>
<keyword evidence="3 5" id="KW-0949">S-adenosyl-L-methionine</keyword>
<comment type="subcellular location">
    <subcellularLocation>
        <location evidence="5">Cytoplasm</location>
    </subcellularLocation>
</comment>
<evidence type="ECO:0000313" key="6">
    <source>
        <dbReference type="EMBL" id="MFC5455612.1"/>
    </source>
</evidence>
<comment type="function">
    <text evidence="5">Transfers and isomerizes the ribose moiety from AdoMet to the 7-aminomethyl group of 7-deazaguanine (preQ1-tRNA) to give epoxyqueuosine (oQ-tRNA).</text>
</comment>
<dbReference type="Proteomes" id="UP001596052">
    <property type="component" value="Unassembled WGS sequence"/>
</dbReference>
<dbReference type="Gene3D" id="3.40.1780.10">
    <property type="entry name" value="QueA-like"/>
    <property type="match status" value="1"/>
</dbReference>
<dbReference type="PANTHER" id="PTHR30307:SF0">
    <property type="entry name" value="S-ADENOSYLMETHIONINE:TRNA RIBOSYLTRANSFERASE-ISOMERASE"/>
    <property type="match status" value="1"/>
</dbReference>
<dbReference type="Pfam" id="PF02547">
    <property type="entry name" value="Queuosine_synth"/>
    <property type="match status" value="1"/>
</dbReference>
<dbReference type="InterPro" id="IPR003699">
    <property type="entry name" value="QueA"/>
</dbReference>
<gene>
    <name evidence="5 6" type="primary">queA</name>
    <name evidence="6" type="ORF">ACFQDI_12160</name>
</gene>
<dbReference type="HAMAP" id="MF_00113">
    <property type="entry name" value="QueA"/>
    <property type="match status" value="1"/>
</dbReference>
<keyword evidence="7" id="KW-1185">Reference proteome</keyword>
<comment type="catalytic activity">
    <reaction evidence="5">
        <text>7-aminomethyl-7-carbaguanosine(34) in tRNA + S-adenosyl-L-methionine = epoxyqueuosine(34) in tRNA + adenine + L-methionine + 2 H(+)</text>
        <dbReference type="Rhea" id="RHEA:32155"/>
        <dbReference type="Rhea" id="RHEA-COMP:10342"/>
        <dbReference type="Rhea" id="RHEA-COMP:18582"/>
        <dbReference type="ChEBI" id="CHEBI:15378"/>
        <dbReference type="ChEBI" id="CHEBI:16708"/>
        <dbReference type="ChEBI" id="CHEBI:57844"/>
        <dbReference type="ChEBI" id="CHEBI:59789"/>
        <dbReference type="ChEBI" id="CHEBI:82833"/>
        <dbReference type="ChEBI" id="CHEBI:194443"/>
        <dbReference type="EC" id="2.4.99.17"/>
    </reaction>
</comment>
<dbReference type="InterPro" id="IPR042118">
    <property type="entry name" value="QueA_dom1"/>
</dbReference>
<dbReference type="Gene3D" id="2.40.10.240">
    <property type="entry name" value="QueA-like"/>
    <property type="match status" value="1"/>
</dbReference>
<evidence type="ECO:0000256" key="1">
    <source>
        <dbReference type="ARBA" id="ARBA00022490"/>
    </source>
</evidence>
<sequence>MLTSDFDYHLPPELIASEPLAERSASRMMVVHRKEGRIEHCMFRDVGQFISKEAGDLLVLNDTRVVPARYFTDKGHEVLRLQMLTPTRWRCMVKPGKKFRVAHTFSIGEATGTVVEIMEDNGDRIIEFDRVVDESKHGHLALPHYMGREDQPADRERYQTVFARAEGSIAAPTAGLHFTPEVLDPLPHTFVTLHVGVGTFQPVKVENIAEHKMHSEVYEVSAATAQAVQQAKRVIPVGTTAMRTLETVARDHGKVIATQGSTDIFIHPGFEFKVAGGLLTNFHLPKSTLIMLVSALAGRELILEAYAEAIKEKYRFFSYGDCMMIV</sequence>
<reference evidence="7" key="1">
    <citation type="journal article" date="2019" name="Int. J. Syst. Evol. Microbiol.">
        <title>The Global Catalogue of Microorganisms (GCM) 10K type strain sequencing project: providing services to taxonomists for standard genome sequencing and annotation.</title>
        <authorList>
            <consortium name="The Broad Institute Genomics Platform"/>
            <consortium name="The Broad Institute Genome Sequencing Center for Infectious Disease"/>
            <person name="Wu L."/>
            <person name="Ma J."/>
        </authorList>
    </citation>
    <scope>NUCLEOTIDE SEQUENCE [LARGE SCALE GENOMIC DNA]</scope>
    <source>
        <strain evidence="7">CGMCC 4.1469</strain>
    </source>
</reference>
<evidence type="ECO:0000256" key="5">
    <source>
        <dbReference type="HAMAP-Rule" id="MF_00113"/>
    </source>
</evidence>
<dbReference type="InterPro" id="IPR042119">
    <property type="entry name" value="QueA_dom2"/>
</dbReference>
<keyword evidence="6" id="KW-0328">Glycosyltransferase</keyword>
<dbReference type="RefSeq" id="WP_377166866.1">
    <property type="nucleotide sequence ID" value="NZ_JBHSMQ010000004.1"/>
</dbReference>
<comment type="pathway">
    <text evidence="5">tRNA modification; tRNA-queuosine biosynthesis.</text>
</comment>
<evidence type="ECO:0000256" key="4">
    <source>
        <dbReference type="ARBA" id="ARBA00022785"/>
    </source>
</evidence>
<keyword evidence="4 5" id="KW-0671">Queuosine biosynthesis</keyword>
<name>A0ABW0KSA0_9BACT</name>
<protein>
    <recommendedName>
        <fullName evidence="5">S-adenosylmethionine:tRNA ribosyltransferase-isomerase</fullName>
        <ecNumber evidence="5">2.4.99.17</ecNumber>
    </recommendedName>
    <alternativeName>
        <fullName evidence="5">Queuosine biosynthesis protein QueA</fullName>
    </alternativeName>
</protein>
<evidence type="ECO:0000256" key="2">
    <source>
        <dbReference type="ARBA" id="ARBA00022679"/>
    </source>
</evidence>
<dbReference type="NCBIfam" id="TIGR00113">
    <property type="entry name" value="queA"/>
    <property type="match status" value="1"/>
</dbReference>
<evidence type="ECO:0000313" key="7">
    <source>
        <dbReference type="Proteomes" id="UP001596052"/>
    </source>
</evidence>
<comment type="caution">
    <text evidence="6">The sequence shown here is derived from an EMBL/GenBank/DDBJ whole genome shotgun (WGS) entry which is preliminary data.</text>
</comment>
<dbReference type="GO" id="GO:0051075">
    <property type="term" value="F:S-adenosylmethionine:tRNA ribosyltransferase-isomerase activity"/>
    <property type="evidence" value="ECO:0007669"/>
    <property type="project" value="UniProtKB-EC"/>
</dbReference>
<comment type="similarity">
    <text evidence="5">Belongs to the QueA family.</text>
</comment>
<dbReference type="EC" id="2.4.99.17" evidence="5"/>
<dbReference type="EMBL" id="JBHSMQ010000004">
    <property type="protein sequence ID" value="MFC5455612.1"/>
    <property type="molecule type" value="Genomic_DNA"/>
</dbReference>
<keyword evidence="1 5" id="KW-0963">Cytoplasm</keyword>
<dbReference type="NCBIfam" id="NF001140">
    <property type="entry name" value="PRK00147.1"/>
    <property type="match status" value="1"/>
</dbReference>
<dbReference type="InterPro" id="IPR036100">
    <property type="entry name" value="QueA_sf"/>
</dbReference>
<keyword evidence="2 5" id="KW-0808">Transferase</keyword>
<organism evidence="6 7">
    <name type="scientific">Prosthecobacter fluviatilis</name>
    <dbReference type="NCBI Taxonomy" id="445931"/>
    <lineage>
        <taxon>Bacteria</taxon>
        <taxon>Pseudomonadati</taxon>
        <taxon>Verrucomicrobiota</taxon>
        <taxon>Verrucomicrobiia</taxon>
        <taxon>Verrucomicrobiales</taxon>
        <taxon>Verrucomicrobiaceae</taxon>
        <taxon>Prosthecobacter</taxon>
    </lineage>
</organism>
<dbReference type="SUPFAM" id="SSF111337">
    <property type="entry name" value="QueA-like"/>
    <property type="match status" value="1"/>
</dbReference>
<dbReference type="PANTHER" id="PTHR30307">
    <property type="entry name" value="S-ADENOSYLMETHIONINE:TRNA RIBOSYLTRANSFERASE-ISOMERASE"/>
    <property type="match status" value="1"/>
</dbReference>
<comment type="subunit">
    <text evidence="5">Monomer.</text>
</comment>
<accession>A0ABW0KSA0</accession>
<proteinExistence type="inferred from homology"/>